<dbReference type="OrthoDB" id="2430314at2759"/>
<dbReference type="GO" id="GO:0046872">
    <property type="term" value="F:metal ion binding"/>
    <property type="evidence" value="ECO:0007669"/>
    <property type="project" value="UniProtKB-KW"/>
</dbReference>
<dbReference type="Pfam" id="PF13359">
    <property type="entry name" value="DDE_Tnp_4"/>
    <property type="match status" value="1"/>
</dbReference>
<evidence type="ECO:0000313" key="5">
    <source>
        <dbReference type="Proteomes" id="UP000695562"/>
    </source>
</evidence>
<organism evidence="4 5">
    <name type="scientific">Polysphondylium violaceum</name>
    <dbReference type="NCBI Taxonomy" id="133409"/>
    <lineage>
        <taxon>Eukaryota</taxon>
        <taxon>Amoebozoa</taxon>
        <taxon>Evosea</taxon>
        <taxon>Eumycetozoa</taxon>
        <taxon>Dictyostelia</taxon>
        <taxon>Dictyosteliales</taxon>
        <taxon>Dictyosteliaceae</taxon>
        <taxon>Polysphondylium</taxon>
    </lineage>
</organism>
<dbReference type="PANTHER" id="PTHR34500:SF1">
    <property type="entry name" value="DDE TNP4 DOMAIN-CONTAINING PROTEIN"/>
    <property type="match status" value="1"/>
</dbReference>
<gene>
    <name evidence="4" type="ORF">CYY_009867</name>
</gene>
<comment type="cofactor">
    <cofactor evidence="1">
        <name>a divalent metal cation</name>
        <dbReference type="ChEBI" id="CHEBI:60240"/>
    </cofactor>
</comment>
<sequence length="355" mass="40903">MSTVKINNFEERTFKRNFGLSKQIAKKIYNKVPFNYCLPEKNFLMALDFICNYPTLHTLAQKYNLTERSIRDKIWMSIELISQFIDPPNINWRFLSEETPRCLKPGSGVNDYFLTAVDSTACKYASSDSSYFSFKHKEKVLKYQVLVCTRTGIICNIYGPEKGTVSDITLFRRSLKIPAYKLYQDPNEFIIGDKGYIGESDKILTPFKKYRGQPWTPNHELFNNYLSYHRRIVENTFSRYKKFKSLSVPWRSSPSKHSMVFKIVTYIINCHIMGDRIDKSPPTFIKFRPNEQQEEDEEIDGPPTTTATNATTVATAASVSIDVQQQKQQQHDVSLHSFPNVSLSPQIGSISAVSN</sequence>
<reference evidence="4" key="1">
    <citation type="submission" date="2020-01" db="EMBL/GenBank/DDBJ databases">
        <title>Development of genomics and gene disruption for Polysphondylium violaceum indicates a role for the polyketide synthase stlB in stalk morphogenesis.</title>
        <authorList>
            <person name="Narita B."/>
            <person name="Kawabe Y."/>
            <person name="Kin K."/>
            <person name="Saito T."/>
            <person name="Gibbs R."/>
            <person name="Kuspa A."/>
            <person name="Muzny D."/>
            <person name="Queller D."/>
            <person name="Richards S."/>
            <person name="Strassman J."/>
            <person name="Sucgang R."/>
            <person name="Worley K."/>
            <person name="Schaap P."/>
        </authorList>
    </citation>
    <scope>NUCLEOTIDE SEQUENCE</scope>
    <source>
        <strain evidence="4">QSvi11</strain>
    </source>
</reference>
<keyword evidence="2" id="KW-0479">Metal-binding</keyword>
<evidence type="ECO:0000256" key="1">
    <source>
        <dbReference type="ARBA" id="ARBA00001968"/>
    </source>
</evidence>
<accession>A0A8J4PKZ1</accession>
<name>A0A8J4PKZ1_9MYCE</name>
<keyword evidence="5" id="KW-1185">Reference proteome</keyword>
<evidence type="ECO:0000313" key="4">
    <source>
        <dbReference type="EMBL" id="KAF2068808.1"/>
    </source>
</evidence>
<dbReference type="AlphaFoldDB" id="A0A8J4PKZ1"/>
<evidence type="ECO:0000256" key="2">
    <source>
        <dbReference type="ARBA" id="ARBA00022723"/>
    </source>
</evidence>
<dbReference type="Proteomes" id="UP000695562">
    <property type="component" value="Unassembled WGS sequence"/>
</dbReference>
<evidence type="ECO:0000259" key="3">
    <source>
        <dbReference type="Pfam" id="PF13359"/>
    </source>
</evidence>
<dbReference type="InterPro" id="IPR027806">
    <property type="entry name" value="HARBI1_dom"/>
</dbReference>
<protein>
    <recommendedName>
        <fullName evidence="3">DDE Tnp4 domain-containing protein</fullName>
    </recommendedName>
</protein>
<feature type="domain" description="DDE Tnp4" evidence="3">
    <location>
        <begin position="122"/>
        <end position="269"/>
    </location>
</feature>
<comment type="caution">
    <text evidence="4">The sequence shown here is derived from an EMBL/GenBank/DDBJ whole genome shotgun (WGS) entry which is preliminary data.</text>
</comment>
<proteinExistence type="predicted"/>
<dbReference type="PANTHER" id="PTHR34500">
    <property type="entry name" value="EXPRESSED PROTEIN"/>
    <property type="match status" value="1"/>
</dbReference>
<dbReference type="EMBL" id="AJWJ01000836">
    <property type="protein sequence ID" value="KAF2068808.1"/>
    <property type="molecule type" value="Genomic_DNA"/>
</dbReference>